<dbReference type="Gene3D" id="3.40.50.720">
    <property type="entry name" value="NAD(P)-binding Rossmann-like Domain"/>
    <property type="match status" value="1"/>
</dbReference>
<dbReference type="PANTHER" id="PTHR42748">
    <property type="entry name" value="NITROGEN METABOLITE REPRESSION PROTEIN NMRA FAMILY MEMBER"/>
    <property type="match status" value="1"/>
</dbReference>
<evidence type="ECO:0000313" key="4">
    <source>
        <dbReference type="EMBL" id="RDW58509.1"/>
    </source>
</evidence>
<evidence type="ECO:0000256" key="1">
    <source>
        <dbReference type="ARBA" id="ARBA00006328"/>
    </source>
</evidence>
<reference evidence="4 5" key="1">
    <citation type="journal article" date="2018" name="IMA Fungus">
        <title>IMA Genome-F 9: Draft genome sequence of Annulohypoxylon stygium, Aspergillus mulundensis, Berkeleyomyces basicola (syn. Thielaviopsis basicola), Ceratocystis smalleyi, two Cercospora beticola strains, Coleophoma cylindrospora, Fusarium fracticaudum, Phialophora cf. hyalina, and Morchella septimelata.</title>
        <authorList>
            <person name="Wingfield B.D."/>
            <person name="Bills G.F."/>
            <person name="Dong Y."/>
            <person name="Huang W."/>
            <person name="Nel W.J."/>
            <person name="Swalarsk-Parry B.S."/>
            <person name="Vaghefi N."/>
            <person name="Wilken P.M."/>
            <person name="An Z."/>
            <person name="de Beer Z.W."/>
            <person name="De Vos L."/>
            <person name="Chen L."/>
            <person name="Duong T.A."/>
            <person name="Gao Y."/>
            <person name="Hammerbacher A."/>
            <person name="Kikkert J.R."/>
            <person name="Li Y."/>
            <person name="Li H."/>
            <person name="Li K."/>
            <person name="Li Q."/>
            <person name="Liu X."/>
            <person name="Ma X."/>
            <person name="Naidoo K."/>
            <person name="Pethybridge S.J."/>
            <person name="Sun J."/>
            <person name="Steenkamp E.T."/>
            <person name="van der Nest M.A."/>
            <person name="van Wyk S."/>
            <person name="Wingfield M.J."/>
            <person name="Xiong C."/>
            <person name="Yue Q."/>
            <person name="Zhang X."/>
        </authorList>
    </citation>
    <scope>NUCLEOTIDE SEQUENCE [LARGE SCALE GENOMIC DNA]</scope>
    <source>
        <strain evidence="4 5">BP5796</strain>
    </source>
</reference>
<dbReference type="InterPro" id="IPR051164">
    <property type="entry name" value="NmrA-like_oxidored"/>
</dbReference>
<sequence>MTSKRILVIGGTGAQGFAVVKALLEAEEPYSIRVLSRNPDSELVRRTFKSYPQVEFAKGSFMDFASVEKALDDCYGVYVNTDGFTVNEPDELWAGVRIFEVANTIPTLRHFVYSSIDYYLQLTNFNHKYAAHHTNGKGRVHTYLQGMSSPAHPSSQLAWTVLVTGAYDEDLIGGPLVPHIAADGTRVFRLPLADGHLPLMTLKDCGAFALAIFQDRDAWSGKTLNAVSHFATGHEIADTLSRVSGVRARYESIPTEEWVNTLPYGGVPVASMYPDGITAGQNFSMWWPGFQDSVLLKLGTRDLAELKRIHPDLQSLEDWMVETGWDGSAKPVLKGFIDGGITAESQQLKI</sequence>
<dbReference type="OrthoDB" id="3358371at2759"/>
<evidence type="ECO:0000259" key="3">
    <source>
        <dbReference type="Pfam" id="PF05368"/>
    </source>
</evidence>
<accession>A0A3D8Q9N1</accession>
<evidence type="ECO:0000256" key="2">
    <source>
        <dbReference type="ARBA" id="ARBA00022857"/>
    </source>
</evidence>
<evidence type="ECO:0000313" key="5">
    <source>
        <dbReference type="Proteomes" id="UP000256328"/>
    </source>
</evidence>
<dbReference type="Pfam" id="PF05368">
    <property type="entry name" value="NmrA"/>
    <property type="match status" value="1"/>
</dbReference>
<protein>
    <submittedName>
        <fullName evidence="4">NmrA family protein</fullName>
    </submittedName>
</protein>
<feature type="domain" description="NmrA-like" evidence="3">
    <location>
        <begin position="3"/>
        <end position="263"/>
    </location>
</feature>
<proteinExistence type="inferred from homology"/>
<keyword evidence="5" id="KW-1185">Reference proteome</keyword>
<dbReference type="InterPro" id="IPR036291">
    <property type="entry name" value="NAD(P)-bd_dom_sf"/>
</dbReference>
<dbReference type="EMBL" id="PDLN01000021">
    <property type="protein sequence ID" value="RDW58509.1"/>
    <property type="molecule type" value="Genomic_DNA"/>
</dbReference>
<dbReference type="SUPFAM" id="SSF51735">
    <property type="entry name" value="NAD(P)-binding Rossmann-fold domains"/>
    <property type="match status" value="1"/>
</dbReference>
<gene>
    <name evidence="4" type="ORF">BP5796_12439</name>
</gene>
<dbReference type="AlphaFoldDB" id="A0A3D8Q9N1"/>
<dbReference type="Proteomes" id="UP000256328">
    <property type="component" value="Unassembled WGS sequence"/>
</dbReference>
<dbReference type="Gene3D" id="3.90.25.10">
    <property type="entry name" value="UDP-galactose 4-epimerase, domain 1"/>
    <property type="match status" value="1"/>
</dbReference>
<comment type="similarity">
    <text evidence="1">Belongs to the NmrA-type oxidoreductase family.</text>
</comment>
<comment type="caution">
    <text evidence="4">The sequence shown here is derived from an EMBL/GenBank/DDBJ whole genome shotgun (WGS) entry which is preliminary data.</text>
</comment>
<name>A0A3D8Q9N1_9HELO</name>
<dbReference type="InterPro" id="IPR008030">
    <property type="entry name" value="NmrA-like"/>
</dbReference>
<dbReference type="GO" id="GO:0005634">
    <property type="term" value="C:nucleus"/>
    <property type="evidence" value="ECO:0007669"/>
    <property type="project" value="TreeGrafter"/>
</dbReference>
<dbReference type="PANTHER" id="PTHR42748:SF14">
    <property type="entry name" value="SNOAL-LIKE DOMAIN-CONTAINING PROTEIN"/>
    <property type="match status" value="1"/>
</dbReference>
<organism evidence="4 5">
    <name type="scientific">Coleophoma crateriformis</name>
    <dbReference type="NCBI Taxonomy" id="565419"/>
    <lineage>
        <taxon>Eukaryota</taxon>
        <taxon>Fungi</taxon>
        <taxon>Dikarya</taxon>
        <taxon>Ascomycota</taxon>
        <taxon>Pezizomycotina</taxon>
        <taxon>Leotiomycetes</taxon>
        <taxon>Helotiales</taxon>
        <taxon>Dermateaceae</taxon>
        <taxon>Coleophoma</taxon>
    </lineage>
</organism>
<keyword evidence="2" id="KW-0521">NADP</keyword>